<evidence type="ECO:0000256" key="1">
    <source>
        <dbReference type="SAM" id="Phobius"/>
    </source>
</evidence>
<organism evidence="2 3">
    <name type="scientific">Sulfobacillus thermosulfidooxidans (strain DSM 9293 / VKM B-1269 / AT-1)</name>
    <dbReference type="NCBI Taxonomy" id="929705"/>
    <lineage>
        <taxon>Bacteria</taxon>
        <taxon>Bacillati</taxon>
        <taxon>Bacillota</taxon>
        <taxon>Clostridia</taxon>
        <taxon>Eubacteriales</taxon>
        <taxon>Clostridiales Family XVII. Incertae Sedis</taxon>
        <taxon>Sulfobacillus</taxon>
    </lineage>
</organism>
<feature type="transmembrane region" description="Helical" evidence="1">
    <location>
        <begin position="6"/>
        <end position="28"/>
    </location>
</feature>
<keyword evidence="3" id="KW-1185">Reference proteome</keyword>
<keyword evidence="1" id="KW-0472">Membrane</keyword>
<name>A0A1W1WFN8_SULTA</name>
<keyword evidence="1" id="KW-0812">Transmembrane</keyword>
<evidence type="ECO:0000313" key="2">
    <source>
        <dbReference type="EMBL" id="SMC05055.1"/>
    </source>
</evidence>
<dbReference type="EMBL" id="FWWY01000001">
    <property type="protein sequence ID" value="SMC05055.1"/>
    <property type="molecule type" value="Genomic_DNA"/>
</dbReference>
<sequence length="39" mass="4297">MAIAYWVVLALLVVPAFWILAGVILWIISGGRSDPPKIF</sequence>
<gene>
    <name evidence="2" type="ORF">SAMN00768000_2000</name>
</gene>
<reference evidence="3" key="1">
    <citation type="submission" date="2017-04" db="EMBL/GenBank/DDBJ databases">
        <authorList>
            <person name="Varghese N."/>
            <person name="Submissions S."/>
        </authorList>
    </citation>
    <scope>NUCLEOTIDE SEQUENCE [LARGE SCALE GENOMIC DNA]</scope>
    <source>
        <strain evidence="3">DSM 9293</strain>
    </source>
</reference>
<dbReference type="Proteomes" id="UP000192660">
    <property type="component" value="Unassembled WGS sequence"/>
</dbReference>
<evidence type="ECO:0000313" key="3">
    <source>
        <dbReference type="Proteomes" id="UP000192660"/>
    </source>
</evidence>
<accession>A0A1W1WFN8</accession>
<dbReference type="AlphaFoldDB" id="A0A1W1WFN8"/>
<proteinExistence type="predicted"/>
<keyword evidence="1" id="KW-1133">Transmembrane helix</keyword>
<protein>
    <submittedName>
        <fullName evidence="2">Uncharacterized protein</fullName>
    </submittedName>
</protein>